<evidence type="ECO:0000256" key="1">
    <source>
        <dbReference type="ARBA" id="ARBA00003767"/>
    </source>
</evidence>
<dbReference type="OrthoDB" id="4748970at2759"/>
<dbReference type="InterPro" id="IPR036236">
    <property type="entry name" value="Znf_C2H2_sf"/>
</dbReference>
<dbReference type="SMART" id="SM00355">
    <property type="entry name" value="ZnF_C2H2"/>
    <property type="match status" value="16"/>
</dbReference>
<keyword evidence="16" id="KW-1185">Reference proteome</keyword>
<dbReference type="FunFam" id="3.30.160.60:FF:000100">
    <property type="entry name" value="Zinc finger 45-like"/>
    <property type="match status" value="2"/>
</dbReference>
<reference evidence="15 16" key="1">
    <citation type="submission" date="2017-12" db="EMBL/GenBank/DDBJ databases">
        <title>Hemimetabolous genomes reveal molecular basis of termite eusociality.</title>
        <authorList>
            <person name="Harrison M.C."/>
            <person name="Jongepier E."/>
            <person name="Robertson H.M."/>
            <person name="Arning N."/>
            <person name="Bitard-Feildel T."/>
            <person name="Chao H."/>
            <person name="Childers C.P."/>
            <person name="Dinh H."/>
            <person name="Doddapaneni H."/>
            <person name="Dugan S."/>
            <person name="Gowin J."/>
            <person name="Greiner C."/>
            <person name="Han Y."/>
            <person name="Hu H."/>
            <person name="Hughes D.S.T."/>
            <person name="Huylmans A.-K."/>
            <person name="Kemena C."/>
            <person name="Kremer L.P.M."/>
            <person name="Lee S.L."/>
            <person name="Lopez-Ezquerra A."/>
            <person name="Mallet L."/>
            <person name="Monroy-Kuhn J.M."/>
            <person name="Moser A."/>
            <person name="Murali S.C."/>
            <person name="Muzny D.M."/>
            <person name="Otani S."/>
            <person name="Piulachs M.-D."/>
            <person name="Poelchau M."/>
            <person name="Qu J."/>
            <person name="Schaub F."/>
            <person name="Wada-Katsumata A."/>
            <person name="Worley K.C."/>
            <person name="Xie Q."/>
            <person name="Ylla G."/>
            <person name="Poulsen M."/>
            <person name="Gibbs R.A."/>
            <person name="Schal C."/>
            <person name="Richards S."/>
            <person name="Belles X."/>
            <person name="Korb J."/>
            <person name="Bornberg-Bauer E."/>
        </authorList>
    </citation>
    <scope>NUCLEOTIDE SEQUENCE [LARGE SCALE GENOMIC DNA]</scope>
    <source>
        <tissue evidence="15">Whole body</tissue>
    </source>
</reference>
<evidence type="ECO:0000256" key="3">
    <source>
        <dbReference type="ARBA" id="ARBA00006991"/>
    </source>
</evidence>
<evidence type="ECO:0000259" key="13">
    <source>
        <dbReference type="PROSITE" id="PS50157"/>
    </source>
</evidence>
<dbReference type="InterPro" id="IPR013087">
    <property type="entry name" value="Znf_C2H2_type"/>
</dbReference>
<dbReference type="SUPFAM" id="SSF57716">
    <property type="entry name" value="Glucocorticoid receptor-like (DNA-binding domain)"/>
    <property type="match status" value="1"/>
</dbReference>
<dbReference type="Pfam" id="PF12874">
    <property type="entry name" value="zf-met"/>
    <property type="match status" value="1"/>
</dbReference>
<feature type="domain" description="C2H2-type" evidence="13">
    <location>
        <begin position="638"/>
        <end position="665"/>
    </location>
</feature>
<feature type="domain" description="C2H2-type" evidence="13">
    <location>
        <begin position="666"/>
        <end position="694"/>
    </location>
</feature>
<dbReference type="PROSITE" id="PS00028">
    <property type="entry name" value="ZINC_FINGER_C2H2_1"/>
    <property type="match status" value="12"/>
</dbReference>
<protein>
    <submittedName>
        <fullName evidence="15">Uncharacterized protein</fullName>
    </submittedName>
</protein>
<feature type="binding site" evidence="12">
    <location>
        <position position="101"/>
    </location>
    <ligand>
        <name>Zn(2+)</name>
        <dbReference type="ChEBI" id="CHEBI:29105"/>
    </ligand>
</feature>
<dbReference type="GO" id="GO:0000981">
    <property type="term" value="F:DNA-binding transcription factor activity, RNA polymerase II-specific"/>
    <property type="evidence" value="ECO:0007669"/>
    <property type="project" value="TreeGrafter"/>
</dbReference>
<feature type="domain" description="C2H2-type" evidence="13">
    <location>
        <begin position="365"/>
        <end position="392"/>
    </location>
</feature>
<keyword evidence="8" id="KW-0805">Transcription regulation</keyword>
<dbReference type="SMART" id="SM00868">
    <property type="entry name" value="zf-AD"/>
    <property type="match status" value="1"/>
</dbReference>
<feature type="binding site" evidence="12">
    <location>
        <position position="142"/>
    </location>
    <ligand>
        <name>Zn(2+)</name>
        <dbReference type="ChEBI" id="CHEBI:29105"/>
    </ligand>
</feature>
<dbReference type="FunFam" id="3.30.160.60:FF:000060">
    <property type="entry name" value="zinc finger protein 436"/>
    <property type="match status" value="1"/>
</dbReference>
<feature type="domain" description="C2H2-type" evidence="13">
    <location>
        <begin position="338"/>
        <end position="360"/>
    </location>
</feature>
<dbReference type="GO" id="GO:0000977">
    <property type="term" value="F:RNA polymerase II transcription regulatory region sequence-specific DNA binding"/>
    <property type="evidence" value="ECO:0007669"/>
    <property type="project" value="TreeGrafter"/>
</dbReference>
<evidence type="ECO:0000256" key="8">
    <source>
        <dbReference type="ARBA" id="ARBA00023015"/>
    </source>
</evidence>
<keyword evidence="6 11" id="KW-0863">Zinc-finger</keyword>
<gene>
    <name evidence="15" type="ORF">B7P43_G02525</name>
</gene>
<evidence type="ECO:0000256" key="5">
    <source>
        <dbReference type="ARBA" id="ARBA00022737"/>
    </source>
</evidence>
<dbReference type="PANTHER" id="PTHR24381">
    <property type="entry name" value="ZINC FINGER PROTEIN"/>
    <property type="match status" value="1"/>
</dbReference>
<accession>A0A2J7Q2H7</accession>
<feature type="domain" description="C2H2-type" evidence="13">
    <location>
        <begin position="448"/>
        <end position="475"/>
    </location>
</feature>
<evidence type="ECO:0000256" key="9">
    <source>
        <dbReference type="ARBA" id="ARBA00023163"/>
    </source>
</evidence>
<comment type="function">
    <text evidence="1">May be involved in transcriptional regulation.</text>
</comment>
<dbReference type="FunFam" id="3.30.160.60:FF:000446">
    <property type="entry name" value="Zinc finger protein"/>
    <property type="match status" value="2"/>
</dbReference>
<dbReference type="PANTHER" id="PTHR24381:SF393">
    <property type="entry name" value="CHROMATIN-LINKED ADAPTOR FOR MSL PROTEINS, ISOFORM B"/>
    <property type="match status" value="1"/>
</dbReference>
<dbReference type="EMBL" id="NEVH01019370">
    <property type="protein sequence ID" value="PNF22784.1"/>
    <property type="molecule type" value="Genomic_DNA"/>
</dbReference>
<dbReference type="InterPro" id="IPR012934">
    <property type="entry name" value="Znf_AD"/>
</dbReference>
<feature type="domain" description="C2H2-type" evidence="13">
    <location>
        <begin position="609"/>
        <end position="637"/>
    </location>
</feature>
<evidence type="ECO:0000256" key="6">
    <source>
        <dbReference type="ARBA" id="ARBA00022771"/>
    </source>
</evidence>
<evidence type="ECO:0000256" key="7">
    <source>
        <dbReference type="ARBA" id="ARBA00022833"/>
    </source>
</evidence>
<dbReference type="GO" id="GO:0008270">
    <property type="term" value="F:zinc ion binding"/>
    <property type="evidence" value="ECO:0007669"/>
    <property type="project" value="UniProtKB-UniRule"/>
</dbReference>
<name>A0A2J7Q2H7_9NEOP</name>
<evidence type="ECO:0000313" key="16">
    <source>
        <dbReference type="Proteomes" id="UP000235965"/>
    </source>
</evidence>
<feature type="binding site" evidence="12">
    <location>
        <position position="98"/>
    </location>
    <ligand>
        <name>Zn(2+)</name>
        <dbReference type="ChEBI" id="CHEBI:29105"/>
    </ligand>
</feature>
<dbReference type="PROSITE" id="PS51915">
    <property type="entry name" value="ZAD"/>
    <property type="match status" value="1"/>
</dbReference>
<organism evidence="15 16">
    <name type="scientific">Cryptotermes secundus</name>
    <dbReference type="NCBI Taxonomy" id="105785"/>
    <lineage>
        <taxon>Eukaryota</taxon>
        <taxon>Metazoa</taxon>
        <taxon>Ecdysozoa</taxon>
        <taxon>Arthropoda</taxon>
        <taxon>Hexapoda</taxon>
        <taxon>Insecta</taxon>
        <taxon>Pterygota</taxon>
        <taxon>Neoptera</taxon>
        <taxon>Polyneoptera</taxon>
        <taxon>Dictyoptera</taxon>
        <taxon>Blattodea</taxon>
        <taxon>Blattoidea</taxon>
        <taxon>Termitoidae</taxon>
        <taxon>Kalotermitidae</taxon>
        <taxon>Cryptotermitinae</taxon>
        <taxon>Cryptotermes</taxon>
    </lineage>
</organism>
<keyword evidence="10" id="KW-0539">Nucleus</keyword>
<dbReference type="SUPFAM" id="SSF57667">
    <property type="entry name" value="beta-beta-alpha zinc fingers"/>
    <property type="match status" value="7"/>
</dbReference>
<feature type="domain" description="C2H2-type" evidence="13">
    <location>
        <begin position="723"/>
        <end position="750"/>
    </location>
</feature>
<evidence type="ECO:0000256" key="12">
    <source>
        <dbReference type="PROSITE-ProRule" id="PRU01263"/>
    </source>
</evidence>
<dbReference type="Gene3D" id="3.30.160.60">
    <property type="entry name" value="Classic Zinc Finger"/>
    <property type="match status" value="10"/>
</dbReference>
<keyword evidence="7 12" id="KW-0862">Zinc</keyword>
<comment type="caution">
    <text evidence="15">The sequence shown here is derived from an EMBL/GenBank/DDBJ whole genome shotgun (WGS) entry which is preliminary data.</text>
</comment>
<feature type="domain" description="C2H2-type" evidence="13">
    <location>
        <begin position="279"/>
        <end position="306"/>
    </location>
</feature>
<comment type="similarity">
    <text evidence="3">Belongs to the krueppel C2H2-type zinc-finger protein family.</text>
</comment>
<dbReference type="Pfam" id="PF13912">
    <property type="entry name" value="zf-C2H2_6"/>
    <property type="match status" value="2"/>
</dbReference>
<comment type="subcellular location">
    <subcellularLocation>
        <location evidence="2">Nucleus</location>
    </subcellularLocation>
</comment>
<keyword evidence="4 12" id="KW-0479">Metal-binding</keyword>
<feature type="binding site" evidence="12">
    <location>
        <position position="139"/>
    </location>
    <ligand>
        <name>Zn(2+)</name>
        <dbReference type="ChEBI" id="CHEBI:29105"/>
    </ligand>
</feature>
<evidence type="ECO:0000256" key="4">
    <source>
        <dbReference type="ARBA" id="ARBA00022723"/>
    </source>
</evidence>
<feature type="domain" description="C2H2-type" evidence="13">
    <location>
        <begin position="310"/>
        <end position="337"/>
    </location>
</feature>
<dbReference type="Pfam" id="PF13894">
    <property type="entry name" value="zf-C2H2_4"/>
    <property type="match status" value="1"/>
</dbReference>
<feature type="domain" description="ZAD" evidence="14">
    <location>
        <begin position="96"/>
        <end position="166"/>
    </location>
</feature>
<dbReference type="PROSITE" id="PS50157">
    <property type="entry name" value="ZINC_FINGER_C2H2_2"/>
    <property type="match status" value="12"/>
</dbReference>
<dbReference type="Proteomes" id="UP000235965">
    <property type="component" value="Unassembled WGS sequence"/>
</dbReference>
<dbReference type="AlphaFoldDB" id="A0A2J7Q2H7"/>
<proteinExistence type="inferred from homology"/>
<evidence type="ECO:0000256" key="11">
    <source>
        <dbReference type="PROSITE-ProRule" id="PRU00042"/>
    </source>
</evidence>
<feature type="domain" description="C2H2-type" evidence="13">
    <location>
        <begin position="695"/>
        <end position="722"/>
    </location>
</feature>
<dbReference type="GO" id="GO:0005634">
    <property type="term" value="C:nucleus"/>
    <property type="evidence" value="ECO:0007669"/>
    <property type="project" value="UniProtKB-SubCell"/>
</dbReference>
<keyword evidence="5" id="KW-0677">Repeat</keyword>
<evidence type="ECO:0000259" key="14">
    <source>
        <dbReference type="PROSITE" id="PS51915"/>
    </source>
</evidence>
<dbReference type="Pfam" id="PF00096">
    <property type="entry name" value="zf-C2H2"/>
    <property type="match status" value="5"/>
</dbReference>
<evidence type="ECO:0000256" key="2">
    <source>
        <dbReference type="ARBA" id="ARBA00004123"/>
    </source>
</evidence>
<keyword evidence="9" id="KW-0804">Transcription</keyword>
<evidence type="ECO:0000256" key="10">
    <source>
        <dbReference type="ARBA" id="ARBA00023242"/>
    </source>
</evidence>
<sequence>MREGATLQSADHTYCRNSNELSLSNITIEKTVSDGKLKEDTSGRGEIPKSGIFLKVYITENLAGQGNQEEKHKRTANGMNHPYTEAVFSWKRIPSQICRLCACTNELHPKQSIIGWLSLLNEILPGMVSLNDGLPQHMCRPCVNKLYTCNKIKTEFIEADEKLQGIMGFVKSAGLTTETDNRIHKDPSDNEMYGDGAFTCHLRFDKIKESECAFEDSCNLEHYSEIHEISLKNECGSYSMLQGSVAKRDDQEVQKNLCFNNKRSSEALKLRKNKVKLKYSCVECKEMFSSKKNLSAHKRVHSKPKNLSELVCKYCGRQFLQKHKLLVHLRSHTNEKPFMCEHCGQVFRIKESLKNHRLKHNPPSFSCLVCSKRFYCQASLAVHKKTHLTDSRLICDLCGKILSSKFILESHIRSHQGEKPYQCTVCGRCYSSANALRCHKYSHSAKTFACEICGKSFKYKRAVTEHMNCHTKQKTYECPICLKAFANKGNKWRHLKVTCKNILCVVCNQTFPNIGMVVEHRAKVHSLEEIANAAEEYRMEQILHCEMCLVSVAGTNSMLKHMKTAHKTYELFTCEQCNRCFLNEELLLKHDTPCKLKKVVSNYLKGPRGHCKICSEPISGIGNMMKHMRRVHKEYRPFMCEHCPKSFLTKQELGQHSRSHSDRRPFLCSICHAKFKSKHSLQWHDISFHRDVFPFSCLSCDRKFKRQTSLVIHKRTHTGERPYPCSLCEKSFANKIDMQRHTNTRSCIKK</sequence>
<evidence type="ECO:0000313" key="15">
    <source>
        <dbReference type="EMBL" id="PNF22784.1"/>
    </source>
</evidence>
<dbReference type="Pfam" id="PF07776">
    <property type="entry name" value="zf-AD"/>
    <property type="match status" value="1"/>
</dbReference>
<feature type="domain" description="C2H2-type" evidence="13">
    <location>
        <begin position="421"/>
        <end position="448"/>
    </location>
</feature>
<feature type="domain" description="C2H2-type" evidence="13">
    <location>
        <begin position="393"/>
        <end position="420"/>
    </location>
</feature>